<comment type="function">
    <text evidence="5">Adds a myristoyl group to the N-terminal glycine residue of certain cellular proteins.</text>
</comment>
<feature type="domain" description="Glycylpeptide N-tetradecanoyltransferase N-terminal" evidence="7">
    <location>
        <begin position="53"/>
        <end position="212"/>
    </location>
</feature>
<evidence type="ECO:0000256" key="2">
    <source>
        <dbReference type="ARBA" id="ARBA00012923"/>
    </source>
</evidence>
<accession>A0AAD3HJS4</accession>
<gene>
    <name evidence="9" type="ORF">Agub_g4226</name>
</gene>
<evidence type="ECO:0000256" key="1">
    <source>
        <dbReference type="ARBA" id="ARBA00009469"/>
    </source>
</evidence>
<comment type="catalytic activity">
    <reaction evidence="5">
        <text>N-terminal glycyl-[protein] + tetradecanoyl-CoA = N-tetradecanoylglycyl-[protein] + CoA + H(+)</text>
        <dbReference type="Rhea" id="RHEA:15521"/>
        <dbReference type="Rhea" id="RHEA-COMP:12666"/>
        <dbReference type="Rhea" id="RHEA-COMP:12667"/>
        <dbReference type="ChEBI" id="CHEBI:15378"/>
        <dbReference type="ChEBI" id="CHEBI:57287"/>
        <dbReference type="ChEBI" id="CHEBI:57385"/>
        <dbReference type="ChEBI" id="CHEBI:64723"/>
        <dbReference type="ChEBI" id="CHEBI:133050"/>
        <dbReference type="EC" id="2.3.1.97"/>
    </reaction>
</comment>
<dbReference type="PIRSF" id="PIRSF015892">
    <property type="entry name" value="N-myristl_transf"/>
    <property type="match status" value="1"/>
</dbReference>
<dbReference type="PROSITE" id="PS00976">
    <property type="entry name" value="NMT_2"/>
    <property type="match status" value="1"/>
</dbReference>
<evidence type="ECO:0000256" key="4">
    <source>
        <dbReference type="ARBA" id="ARBA00023315"/>
    </source>
</evidence>
<evidence type="ECO:0000256" key="5">
    <source>
        <dbReference type="RuleBase" id="RU000586"/>
    </source>
</evidence>
<dbReference type="PANTHER" id="PTHR11377:SF5">
    <property type="entry name" value="GLYCYLPEPTIDE N-TETRADECANOYLTRANSFERASE"/>
    <property type="match status" value="1"/>
</dbReference>
<dbReference type="PROSITE" id="PS00975">
    <property type="entry name" value="NMT_1"/>
    <property type="match status" value="1"/>
</dbReference>
<dbReference type="Gene3D" id="3.40.630.170">
    <property type="match status" value="1"/>
</dbReference>
<evidence type="ECO:0000313" key="9">
    <source>
        <dbReference type="EMBL" id="GFR43176.1"/>
    </source>
</evidence>
<dbReference type="FunFam" id="3.40.630.170:FF:000001">
    <property type="entry name" value="Glycylpeptide N-tetradecanoyltransferase"/>
    <property type="match status" value="1"/>
</dbReference>
<reference evidence="9 10" key="1">
    <citation type="journal article" date="2021" name="Sci. Rep.">
        <title>Genome sequencing of the multicellular alga Astrephomene provides insights into convergent evolution of germ-soma differentiation.</title>
        <authorList>
            <person name="Yamashita S."/>
            <person name="Yamamoto K."/>
            <person name="Matsuzaki R."/>
            <person name="Suzuki S."/>
            <person name="Yamaguchi H."/>
            <person name="Hirooka S."/>
            <person name="Minakuchi Y."/>
            <person name="Miyagishima S."/>
            <person name="Kawachi M."/>
            <person name="Toyoda A."/>
            <person name="Nozaki H."/>
        </authorList>
    </citation>
    <scope>NUCLEOTIDE SEQUENCE [LARGE SCALE GENOMIC DNA]</scope>
    <source>
        <strain evidence="9 10">NIES-4017</strain>
    </source>
</reference>
<evidence type="ECO:0000259" key="8">
    <source>
        <dbReference type="Pfam" id="PF02799"/>
    </source>
</evidence>
<evidence type="ECO:0000259" key="7">
    <source>
        <dbReference type="Pfam" id="PF01233"/>
    </source>
</evidence>
<protein>
    <recommendedName>
        <fullName evidence="2 5">Glycylpeptide N-tetradecanoyltransferase</fullName>
        <ecNumber evidence="2 5">2.3.1.97</ecNumber>
    </recommendedName>
</protein>
<dbReference type="SUPFAM" id="SSF55729">
    <property type="entry name" value="Acyl-CoA N-acyltransferases (Nat)"/>
    <property type="match status" value="2"/>
</dbReference>
<dbReference type="Proteomes" id="UP001054857">
    <property type="component" value="Unassembled WGS sequence"/>
</dbReference>
<dbReference type="PANTHER" id="PTHR11377">
    <property type="entry name" value="N-MYRISTOYL TRANSFERASE"/>
    <property type="match status" value="1"/>
</dbReference>
<dbReference type="GO" id="GO:0005737">
    <property type="term" value="C:cytoplasm"/>
    <property type="evidence" value="ECO:0007669"/>
    <property type="project" value="TreeGrafter"/>
</dbReference>
<evidence type="ECO:0000256" key="6">
    <source>
        <dbReference type="RuleBase" id="RU004178"/>
    </source>
</evidence>
<feature type="domain" description="Glycylpeptide N-tetradecanoyltransferase C-terminal" evidence="8">
    <location>
        <begin position="226"/>
        <end position="413"/>
    </location>
</feature>
<dbReference type="InterPro" id="IPR016181">
    <property type="entry name" value="Acyl_CoA_acyltransferase"/>
</dbReference>
<proteinExistence type="inferred from homology"/>
<dbReference type="EC" id="2.3.1.97" evidence="2 5"/>
<evidence type="ECO:0000256" key="3">
    <source>
        <dbReference type="ARBA" id="ARBA00022679"/>
    </source>
</evidence>
<dbReference type="InterPro" id="IPR000903">
    <property type="entry name" value="NMT"/>
</dbReference>
<comment type="similarity">
    <text evidence="1 6">Belongs to the NMT family.</text>
</comment>
<dbReference type="Pfam" id="PF01233">
    <property type="entry name" value="NMT"/>
    <property type="match status" value="1"/>
</dbReference>
<organism evidence="9 10">
    <name type="scientific">Astrephomene gubernaculifera</name>
    <dbReference type="NCBI Taxonomy" id="47775"/>
    <lineage>
        <taxon>Eukaryota</taxon>
        <taxon>Viridiplantae</taxon>
        <taxon>Chlorophyta</taxon>
        <taxon>core chlorophytes</taxon>
        <taxon>Chlorophyceae</taxon>
        <taxon>CS clade</taxon>
        <taxon>Chlamydomonadales</taxon>
        <taxon>Astrephomenaceae</taxon>
        <taxon>Astrephomene</taxon>
    </lineage>
</organism>
<dbReference type="Pfam" id="PF02799">
    <property type="entry name" value="NMT_C"/>
    <property type="match status" value="1"/>
</dbReference>
<dbReference type="InterPro" id="IPR022677">
    <property type="entry name" value="NMT_C"/>
</dbReference>
<keyword evidence="3 5" id="KW-0808">Transferase</keyword>
<sequence length="419" mass="47480">MEQDQGDEAQKALNVQLARSQTDYKRQAKGRYAFWETQPVTQFVENGEAAEGPIDAPKTIQDVRQEPYTLPDSFEWCVCDLNDDAVAHEVYELLSNNYVEDDDNMFRFNYSAGFLKYCLLCPGHRLEWLVGVRVRASHKLVGFISGVPAHIRANSQTVPMVEINFLCVHKKLRSKRLAPVLIKEITRRVNLCGIWQAAYTAGVLLPKPVATCRYYHRSLNPRKLIDVGFSRLAPRMTMARTMKLYKLPDTPATPGLREIRASDAEQVAELLNTHLQRYKVTQVFTPEEVAHWFQNVDNVINAYVVESPDSPGRVTDLVSFYTLPSSILGHPQHTELKAAYLYYNVSTVTPLKQLVSDAMVLAAARGYDVFNALDLMQNSTFLKDLKFGQGDGQLHYYLYNWRMAGGHSIAPQDVGLVLM</sequence>
<evidence type="ECO:0000313" key="10">
    <source>
        <dbReference type="Proteomes" id="UP001054857"/>
    </source>
</evidence>
<dbReference type="InterPro" id="IPR022676">
    <property type="entry name" value="NMT_N"/>
</dbReference>
<name>A0AAD3HJS4_9CHLO</name>
<comment type="caution">
    <text evidence="9">The sequence shown here is derived from an EMBL/GenBank/DDBJ whole genome shotgun (WGS) entry which is preliminary data.</text>
</comment>
<dbReference type="EMBL" id="BMAR01000005">
    <property type="protein sequence ID" value="GFR43176.1"/>
    <property type="molecule type" value="Genomic_DNA"/>
</dbReference>
<dbReference type="InterPro" id="IPR022678">
    <property type="entry name" value="NMT_CS"/>
</dbReference>
<dbReference type="AlphaFoldDB" id="A0AAD3HJS4"/>
<keyword evidence="10" id="KW-1185">Reference proteome</keyword>
<dbReference type="GO" id="GO:0004379">
    <property type="term" value="F:glycylpeptide N-tetradecanoyltransferase activity"/>
    <property type="evidence" value="ECO:0007669"/>
    <property type="project" value="UniProtKB-EC"/>
</dbReference>
<keyword evidence="4 5" id="KW-0012">Acyltransferase</keyword>